<dbReference type="InterPro" id="IPR036291">
    <property type="entry name" value="NAD(P)-bd_dom_sf"/>
</dbReference>
<comment type="caution">
    <text evidence="7">The sequence shown here is derived from an EMBL/GenBank/DDBJ whole genome shotgun (WGS) entry which is preliminary data.</text>
</comment>
<dbReference type="InterPro" id="IPR003148">
    <property type="entry name" value="RCK_N"/>
</dbReference>
<dbReference type="SUPFAM" id="SSF116726">
    <property type="entry name" value="TrkA C-terminal domain-like"/>
    <property type="match status" value="1"/>
</dbReference>
<evidence type="ECO:0000313" key="7">
    <source>
        <dbReference type="EMBL" id="TDW26444.1"/>
    </source>
</evidence>
<dbReference type="SUPFAM" id="SSF51735">
    <property type="entry name" value="NAD(P)-binding Rossmann-fold domains"/>
    <property type="match status" value="1"/>
</dbReference>
<keyword evidence="4" id="KW-0520">NAD</keyword>
<dbReference type="InterPro" id="IPR050721">
    <property type="entry name" value="Trk_Ktr_HKT_K-transport"/>
</dbReference>
<dbReference type="InterPro" id="IPR006036">
    <property type="entry name" value="K_uptake_TrkA"/>
</dbReference>
<keyword evidence="8" id="KW-1185">Reference proteome</keyword>
<dbReference type="Gene3D" id="3.30.70.1450">
    <property type="entry name" value="Regulator of K+ conductance, C-terminal domain"/>
    <property type="match status" value="1"/>
</dbReference>
<evidence type="ECO:0000259" key="6">
    <source>
        <dbReference type="PROSITE" id="PS51202"/>
    </source>
</evidence>
<reference evidence="7 8" key="1">
    <citation type="submission" date="2019-03" db="EMBL/GenBank/DDBJ databases">
        <title>Genomic Encyclopedia of Type Strains, Phase IV (KMG-IV): sequencing the most valuable type-strain genomes for metagenomic binning, comparative biology and taxonomic classification.</title>
        <authorList>
            <person name="Goeker M."/>
        </authorList>
    </citation>
    <scope>NUCLEOTIDE SEQUENCE [LARGE SCALE GENOMIC DNA]</scope>
    <source>
        <strain evidence="7 8">DSM 28867</strain>
    </source>
</reference>
<dbReference type="Proteomes" id="UP000294743">
    <property type="component" value="Unassembled WGS sequence"/>
</dbReference>
<dbReference type="GO" id="GO:0005886">
    <property type="term" value="C:plasma membrane"/>
    <property type="evidence" value="ECO:0007669"/>
    <property type="project" value="InterPro"/>
</dbReference>
<dbReference type="Pfam" id="PF02254">
    <property type="entry name" value="TrkA_N"/>
    <property type="match status" value="1"/>
</dbReference>
<feature type="domain" description="RCK C-terminal" evidence="6">
    <location>
        <begin position="135"/>
        <end position="214"/>
    </location>
</feature>
<dbReference type="EMBL" id="SODD01000001">
    <property type="protein sequence ID" value="TDW26444.1"/>
    <property type="molecule type" value="Genomic_DNA"/>
</dbReference>
<evidence type="ECO:0000256" key="4">
    <source>
        <dbReference type="ARBA" id="ARBA00023027"/>
    </source>
</evidence>
<keyword evidence="2" id="KW-0406">Ion transport</keyword>
<evidence type="ECO:0000313" key="8">
    <source>
        <dbReference type="Proteomes" id="UP000294743"/>
    </source>
</evidence>
<dbReference type="PROSITE" id="PS51201">
    <property type="entry name" value="RCK_N"/>
    <property type="match status" value="1"/>
</dbReference>
<dbReference type="AlphaFoldDB" id="A0A4R8A952"/>
<keyword evidence="2" id="KW-0813">Transport</keyword>
<gene>
    <name evidence="7" type="ORF">EDD63_101160</name>
</gene>
<sequence length="215" mass="23159">MNIIIVGGGRMGSGLCQKLSLEGHKITLIDTNQEVLEKLAKTSAFTAVNGLGFDKKVLEQAGIERSDALISCTNSDETNALIARISKNIYRVPHVIARLYDRDKAKIYSMLGVQTISTTDWGIARASEIITYTQLDGIMSLGGGVELVRVDVPALLVGKTIEEINRLGEVRVVSIERNNDAFLPTSGTILQPNDGLFIAVLNSSVGTLKSLLGMN</sequence>
<evidence type="ECO:0000256" key="1">
    <source>
        <dbReference type="ARBA" id="ARBA00017378"/>
    </source>
</evidence>
<dbReference type="Gene3D" id="3.40.50.720">
    <property type="entry name" value="NAD(P)-binding Rossmann-like Domain"/>
    <property type="match status" value="1"/>
</dbReference>
<dbReference type="InterPro" id="IPR006037">
    <property type="entry name" value="RCK_C"/>
</dbReference>
<name>A0A4R8A952_9FIRM</name>
<proteinExistence type="predicted"/>
<feature type="domain" description="RCK N-terminal" evidence="5">
    <location>
        <begin position="1"/>
        <end position="117"/>
    </location>
</feature>
<dbReference type="OrthoDB" id="9775180at2"/>
<evidence type="ECO:0000256" key="3">
    <source>
        <dbReference type="ARBA" id="ARBA00022958"/>
    </source>
</evidence>
<protein>
    <recommendedName>
        <fullName evidence="1">Trk system potassium uptake protein TrkA</fullName>
    </recommendedName>
</protein>
<evidence type="ECO:0000256" key="2">
    <source>
        <dbReference type="ARBA" id="ARBA00022538"/>
    </source>
</evidence>
<dbReference type="PANTHER" id="PTHR43833">
    <property type="entry name" value="POTASSIUM CHANNEL PROTEIN 2-RELATED-RELATED"/>
    <property type="match status" value="1"/>
</dbReference>
<dbReference type="InterPro" id="IPR036721">
    <property type="entry name" value="RCK_C_sf"/>
</dbReference>
<evidence type="ECO:0000259" key="5">
    <source>
        <dbReference type="PROSITE" id="PS51201"/>
    </source>
</evidence>
<keyword evidence="3" id="KW-0630">Potassium</keyword>
<keyword evidence="2" id="KW-0633">Potassium transport</keyword>
<accession>A0A4R8A952</accession>
<dbReference type="PROSITE" id="PS51202">
    <property type="entry name" value="RCK_C"/>
    <property type="match status" value="1"/>
</dbReference>
<dbReference type="Pfam" id="PF02080">
    <property type="entry name" value="TrkA_C"/>
    <property type="match status" value="1"/>
</dbReference>
<dbReference type="GO" id="GO:0015079">
    <property type="term" value="F:potassium ion transmembrane transporter activity"/>
    <property type="evidence" value="ECO:0007669"/>
    <property type="project" value="InterPro"/>
</dbReference>
<dbReference type="PRINTS" id="PR00335">
    <property type="entry name" value="KUPTAKETRKA"/>
</dbReference>
<dbReference type="RefSeq" id="WP_134167473.1">
    <property type="nucleotide sequence ID" value="NZ_SODD01000001.1"/>
</dbReference>
<organism evidence="7 8">
    <name type="scientific">Breznakia blatticola</name>
    <dbReference type="NCBI Taxonomy" id="1754012"/>
    <lineage>
        <taxon>Bacteria</taxon>
        <taxon>Bacillati</taxon>
        <taxon>Bacillota</taxon>
        <taxon>Erysipelotrichia</taxon>
        <taxon>Erysipelotrichales</taxon>
        <taxon>Erysipelotrichaceae</taxon>
        <taxon>Breznakia</taxon>
    </lineage>
</organism>